<dbReference type="Gene3D" id="1.10.10.2840">
    <property type="entry name" value="PucR C-terminal helix-turn-helix domain"/>
    <property type="match status" value="1"/>
</dbReference>
<sequence>MTIIEGDATLDRALRSCVPEVAAEVTVRVRRRMPELGGAGYLDSFMEELIDHFVDLLAEPGPPSEEFLLRAREAGVREAGEGRSFDVLPAATRLAAGIAIARLTEHAERLGFRVGISTIGKVTQSAFACTDRIADAVIAGHGGFRARRLAEDERRRRELLDLLLGPRPGLAEVKQAARQAGWPMPRTVAVVALRPSGSADGWPVVPADALPGLHLDEPCLIVPDPGGPGRHRRLEADLLGWAAAIGPTVGVTDAACSLRWARRTLALVRSGRIRPDDRPVRSADHLSRLMTSWGADLVDLVAADRLAPLAAVRPSLRRELEVTLLALLECHFRAGPAATRLHVHPQTVRYRLRKLESLFGDGLYEPGVQLDMHLLLHARHATPNPD</sequence>
<dbReference type="Pfam" id="PF13556">
    <property type="entry name" value="HTH_30"/>
    <property type="match status" value="1"/>
</dbReference>
<evidence type="ECO:0000259" key="2">
    <source>
        <dbReference type="Pfam" id="PF25906"/>
    </source>
</evidence>
<dbReference type="PANTHER" id="PTHR33744:SF1">
    <property type="entry name" value="DNA-BINDING TRANSCRIPTIONAL ACTIVATOR ADER"/>
    <property type="match status" value="1"/>
</dbReference>
<dbReference type="Pfam" id="PF25906">
    <property type="entry name" value="PucR-like_N"/>
    <property type="match status" value="1"/>
</dbReference>
<dbReference type="OrthoDB" id="3449988at2"/>
<evidence type="ECO:0000313" key="3">
    <source>
        <dbReference type="EMBL" id="MQY06265.1"/>
    </source>
</evidence>
<proteinExistence type="predicted"/>
<keyword evidence="4" id="KW-1185">Reference proteome</keyword>
<dbReference type="Proteomes" id="UP000487268">
    <property type="component" value="Unassembled WGS sequence"/>
</dbReference>
<dbReference type="InterPro" id="IPR042070">
    <property type="entry name" value="PucR_C-HTH_sf"/>
</dbReference>
<dbReference type="InterPro" id="IPR051448">
    <property type="entry name" value="CdaR-like_regulators"/>
</dbReference>
<dbReference type="InterPro" id="IPR058663">
    <property type="entry name" value="PucR-like_N"/>
</dbReference>
<evidence type="ECO:0000313" key="4">
    <source>
        <dbReference type="Proteomes" id="UP000487268"/>
    </source>
</evidence>
<dbReference type="AlphaFoldDB" id="A0A7K0BYK8"/>
<feature type="domain" description="PucR-like N-terminal" evidence="2">
    <location>
        <begin position="9"/>
        <end position="164"/>
    </location>
</feature>
<protein>
    <recommendedName>
        <fullName evidence="5">PucR C-terminal helix-turn-helix domain-containing protein</fullName>
    </recommendedName>
</protein>
<gene>
    <name evidence="3" type="ORF">ACRB68_43530</name>
</gene>
<evidence type="ECO:0008006" key="5">
    <source>
        <dbReference type="Google" id="ProtNLM"/>
    </source>
</evidence>
<evidence type="ECO:0000259" key="1">
    <source>
        <dbReference type="Pfam" id="PF13556"/>
    </source>
</evidence>
<dbReference type="RefSeq" id="WP_153535425.1">
    <property type="nucleotide sequence ID" value="NZ_WEGH01000003.1"/>
</dbReference>
<dbReference type="EMBL" id="WEGH01000003">
    <property type="protein sequence ID" value="MQY06265.1"/>
    <property type="molecule type" value="Genomic_DNA"/>
</dbReference>
<dbReference type="PANTHER" id="PTHR33744">
    <property type="entry name" value="CARBOHYDRATE DIACID REGULATOR"/>
    <property type="match status" value="1"/>
</dbReference>
<name>A0A7K0BYK8_9ACTN</name>
<feature type="domain" description="PucR C-terminal helix-turn-helix" evidence="1">
    <location>
        <begin position="323"/>
        <end position="378"/>
    </location>
</feature>
<reference evidence="3 4" key="1">
    <citation type="submission" date="2019-10" db="EMBL/GenBank/DDBJ databases">
        <title>Actinomadura rubteroloni sp. nov. and Actinomadura macrotermitis sp. nov., isolated from the gut of fungus growing-termite Macrotermes natalensis.</title>
        <authorList>
            <person name="Benndorf R."/>
            <person name="Martin K."/>
            <person name="Kuefner M."/>
            <person name="De Beer W."/>
            <person name="Kaster A.-K."/>
            <person name="Vollmers J."/>
            <person name="Poulsen M."/>
            <person name="Beemelmanns C."/>
        </authorList>
    </citation>
    <scope>NUCLEOTIDE SEQUENCE [LARGE SCALE GENOMIC DNA]</scope>
    <source>
        <strain evidence="3 4">RB68</strain>
    </source>
</reference>
<accession>A0A7K0BYK8</accession>
<organism evidence="3 4">
    <name type="scientific">Actinomadura macrotermitis</name>
    <dbReference type="NCBI Taxonomy" id="2585200"/>
    <lineage>
        <taxon>Bacteria</taxon>
        <taxon>Bacillati</taxon>
        <taxon>Actinomycetota</taxon>
        <taxon>Actinomycetes</taxon>
        <taxon>Streptosporangiales</taxon>
        <taxon>Thermomonosporaceae</taxon>
        <taxon>Actinomadura</taxon>
    </lineage>
</organism>
<comment type="caution">
    <text evidence="3">The sequence shown here is derived from an EMBL/GenBank/DDBJ whole genome shotgun (WGS) entry which is preliminary data.</text>
</comment>
<dbReference type="InterPro" id="IPR025736">
    <property type="entry name" value="PucR_C-HTH_dom"/>
</dbReference>